<dbReference type="AlphaFoldDB" id="A0A397UQ27"/>
<evidence type="ECO:0000313" key="2">
    <source>
        <dbReference type="Proteomes" id="UP000266673"/>
    </source>
</evidence>
<sequence length="100" mass="11163">MLLLISGVISMSVIAEFLGCRRKTLGTISYISGSVLIIAQSSQGLNRFLFLYSLFLSCSLFLLSHFSHKNQHHLFLPLHLLHRKVPGLSLSHPCLSIKQS</sequence>
<organism evidence="1 2">
    <name type="scientific">Gigaspora rosea</name>
    <dbReference type="NCBI Taxonomy" id="44941"/>
    <lineage>
        <taxon>Eukaryota</taxon>
        <taxon>Fungi</taxon>
        <taxon>Fungi incertae sedis</taxon>
        <taxon>Mucoromycota</taxon>
        <taxon>Glomeromycotina</taxon>
        <taxon>Glomeromycetes</taxon>
        <taxon>Diversisporales</taxon>
        <taxon>Gigasporaceae</taxon>
        <taxon>Gigaspora</taxon>
    </lineage>
</organism>
<proteinExistence type="predicted"/>
<dbReference type="EMBL" id="QKWP01001108">
    <property type="protein sequence ID" value="RIB11671.1"/>
    <property type="molecule type" value="Genomic_DNA"/>
</dbReference>
<keyword evidence="2" id="KW-1185">Reference proteome</keyword>
<gene>
    <name evidence="1" type="ORF">C2G38_2102986</name>
</gene>
<accession>A0A397UQ27</accession>
<name>A0A397UQ27_9GLOM</name>
<dbReference type="Proteomes" id="UP000266673">
    <property type="component" value="Unassembled WGS sequence"/>
</dbReference>
<reference evidence="1 2" key="1">
    <citation type="submission" date="2018-06" db="EMBL/GenBank/DDBJ databases">
        <title>Comparative genomics reveals the genomic features of Rhizophagus irregularis, R. cerebriforme, R. diaphanum and Gigaspora rosea, and their symbiotic lifestyle signature.</title>
        <authorList>
            <person name="Morin E."/>
            <person name="San Clemente H."/>
            <person name="Chen E.C.H."/>
            <person name="De La Providencia I."/>
            <person name="Hainaut M."/>
            <person name="Kuo A."/>
            <person name="Kohler A."/>
            <person name="Murat C."/>
            <person name="Tang N."/>
            <person name="Roy S."/>
            <person name="Loubradou J."/>
            <person name="Henrissat B."/>
            <person name="Grigoriev I.V."/>
            <person name="Corradi N."/>
            <person name="Roux C."/>
            <person name="Martin F.M."/>
        </authorList>
    </citation>
    <scope>NUCLEOTIDE SEQUENCE [LARGE SCALE GENOMIC DNA]</scope>
    <source>
        <strain evidence="1 2">DAOM 194757</strain>
    </source>
</reference>
<protein>
    <submittedName>
        <fullName evidence="1">Uncharacterized protein</fullName>
    </submittedName>
</protein>
<comment type="caution">
    <text evidence="1">The sequence shown here is derived from an EMBL/GenBank/DDBJ whole genome shotgun (WGS) entry which is preliminary data.</text>
</comment>
<evidence type="ECO:0000313" key="1">
    <source>
        <dbReference type="EMBL" id="RIB11671.1"/>
    </source>
</evidence>